<dbReference type="InterPro" id="IPR001387">
    <property type="entry name" value="Cro/C1-type_HTH"/>
</dbReference>
<dbReference type="PANTHER" id="PTHR35010:SF2">
    <property type="entry name" value="BLL4672 PROTEIN"/>
    <property type="match status" value="1"/>
</dbReference>
<dbReference type="Pfam" id="PF13560">
    <property type="entry name" value="HTH_31"/>
    <property type="match status" value="1"/>
</dbReference>
<dbReference type="SUPFAM" id="SSF47413">
    <property type="entry name" value="lambda repressor-like DNA-binding domains"/>
    <property type="match status" value="1"/>
</dbReference>
<dbReference type="CDD" id="cd00093">
    <property type="entry name" value="HTH_XRE"/>
    <property type="match status" value="1"/>
</dbReference>
<keyword evidence="3" id="KW-1185">Reference proteome</keyword>
<proteinExistence type="predicted"/>
<sequence>MTDRRELGRFLRARREALRPADVGLIPGGRRRTPGLRREEVAMLANISTDYYERLEQARGVNPSEALIGALARALRLSTDERDHLYAVAGYQPPQHHSADGYADPGLMHIVDALTDTPAQIVDELGTVIVQNAAAVALLGPLANRPGREGNGAWLWFTHPSGRGLYPQEDHASLGRVIVADLRAAVYRHGPHPAGEQLVNDLLERSEEFSAIWELGEVATVRSARKTLLHPHVGRLDLQCDVVLSPSTGNRLFLYRPQPGTDAAERLEFLRVLGHQTFTT</sequence>
<dbReference type="Gene3D" id="1.10.260.40">
    <property type="entry name" value="lambda repressor-like DNA-binding domains"/>
    <property type="match status" value="1"/>
</dbReference>
<protein>
    <submittedName>
        <fullName evidence="2">Transcriptional regulator</fullName>
    </submittedName>
</protein>
<dbReference type="RefSeq" id="WP_095584705.1">
    <property type="nucleotide sequence ID" value="NZ_JAJQQS010000010.1"/>
</dbReference>
<dbReference type="PANTHER" id="PTHR35010">
    <property type="entry name" value="BLL4672 PROTEIN-RELATED"/>
    <property type="match status" value="1"/>
</dbReference>
<comment type="caution">
    <text evidence="2">The sequence shown here is derived from an EMBL/GenBank/DDBJ whole genome shotgun (WGS) entry which is preliminary data.</text>
</comment>
<evidence type="ECO:0000313" key="3">
    <source>
        <dbReference type="Proteomes" id="UP000218944"/>
    </source>
</evidence>
<evidence type="ECO:0000313" key="2">
    <source>
        <dbReference type="EMBL" id="PAU44701.1"/>
    </source>
</evidence>
<dbReference type="SMART" id="SM00530">
    <property type="entry name" value="HTH_XRE"/>
    <property type="match status" value="1"/>
</dbReference>
<evidence type="ECO:0000259" key="1">
    <source>
        <dbReference type="PROSITE" id="PS50943"/>
    </source>
</evidence>
<name>A0A2A2CZJ8_9ACTN</name>
<dbReference type="GO" id="GO:0003677">
    <property type="term" value="F:DNA binding"/>
    <property type="evidence" value="ECO:0007669"/>
    <property type="project" value="InterPro"/>
</dbReference>
<reference evidence="2 3" key="1">
    <citation type="submission" date="2017-08" db="EMBL/GenBank/DDBJ databases">
        <title>Genome sequence of Streptomyces albireticuli NRRL B-1670.</title>
        <authorList>
            <person name="Graham D.E."/>
            <person name="Mahan K.M."/>
            <person name="Klingeman D.M."/>
            <person name="Hettich R.L."/>
            <person name="Parry R.J."/>
            <person name="Spain J.C."/>
        </authorList>
    </citation>
    <scope>NUCLEOTIDE SEQUENCE [LARGE SCALE GENOMIC DNA]</scope>
    <source>
        <strain evidence="2 3">NRRL B-1670</strain>
    </source>
</reference>
<dbReference type="AlphaFoldDB" id="A0A2A2CZJ8"/>
<dbReference type="EMBL" id="NSJV01000637">
    <property type="protein sequence ID" value="PAU44701.1"/>
    <property type="molecule type" value="Genomic_DNA"/>
</dbReference>
<dbReference type="InterPro" id="IPR041413">
    <property type="entry name" value="MLTR_LBD"/>
</dbReference>
<gene>
    <name evidence="2" type="ORF">CK936_33560</name>
</gene>
<dbReference type="InterPro" id="IPR010982">
    <property type="entry name" value="Lambda_DNA-bd_dom_sf"/>
</dbReference>
<dbReference type="Gene3D" id="3.30.450.180">
    <property type="match status" value="1"/>
</dbReference>
<dbReference type="Pfam" id="PF17765">
    <property type="entry name" value="MLTR_LBD"/>
    <property type="match status" value="1"/>
</dbReference>
<feature type="domain" description="HTH cro/C1-type" evidence="1">
    <location>
        <begin position="35"/>
        <end position="82"/>
    </location>
</feature>
<accession>A0A2A2CZJ8</accession>
<dbReference type="PROSITE" id="PS50943">
    <property type="entry name" value="HTH_CROC1"/>
    <property type="match status" value="1"/>
</dbReference>
<organism evidence="2 3">
    <name type="scientific">Streptomyces albireticuli</name>
    <dbReference type="NCBI Taxonomy" id="1940"/>
    <lineage>
        <taxon>Bacteria</taxon>
        <taxon>Bacillati</taxon>
        <taxon>Actinomycetota</taxon>
        <taxon>Actinomycetes</taxon>
        <taxon>Kitasatosporales</taxon>
        <taxon>Streptomycetaceae</taxon>
        <taxon>Streptomyces</taxon>
    </lineage>
</organism>
<dbReference type="Proteomes" id="UP000218944">
    <property type="component" value="Unassembled WGS sequence"/>
</dbReference>